<evidence type="ECO:0000313" key="3">
    <source>
        <dbReference type="EMBL" id="AHH20054.1"/>
    </source>
</evidence>
<dbReference type="InterPro" id="IPR050466">
    <property type="entry name" value="Carboxylest/Gibb_receptor"/>
</dbReference>
<reference evidence="3 4" key="1">
    <citation type="journal article" date="2014" name="Appl. Environ. Microbiol.">
        <title>Insights into the Microbial Degradation of Rubber and Gutta-Percha by Analysis of the Complete Genome of Nocardia nova SH22a.</title>
        <authorList>
            <person name="Luo Q."/>
            <person name="Hiessl S."/>
            <person name="Poehlein A."/>
            <person name="Daniel R."/>
            <person name="Steinbuchel A."/>
        </authorList>
    </citation>
    <scope>NUCLEOTIDE SEQUENCE [LARGE SCALE GENOMIC DNA]</scope>
    <source>
        <strain evidence="3">SH22a</strain>
    </source>
</reference>
<feature type="compositionally biased region" description="Polar residues" evidence="1">
    <location>
        <begin position="275"/>
        <end position="305"/>
    </location>
</feature>
<proteinExistence type="predicted"/>
<feature type="compositionally biased region" description="Polar residues" evidence="1">
    <location>
        <begin position="194"/>
        <end position="236"/>
    </location>
</feature>
<dbReference type="HOGENOM" id="CLU_911646_0_0_11"/>
<keyword evidence="4" id="KW-1185">Reference proteome</keyword>
<protein>
    <submittedName>
        <fullName evidence="3">Alpha/beta hydrolase domain-containing protein</fullName>
    </submittedName>
</protein>
<dbReference type="GO" id="GO:0016787">
    <property type="term" value="F:hydrolase activity"/>
    <property type="evidence" value="ECO:0007669"/>
    <property type="project" value="UniProtKB-KW"/>
</dbReference>
<dbReference type="EMBL" id="CP006850">
    <property type="protein sequence ID" value="AHH20054.1"/>
    <property type="molecule type" value="Genomic_DNA"/>
</dbReference>
<evidence type="ECO:0000313" key="4">
    <source>
        <dbReference type="Proteomes" id="UP000019150"/>
    </source>
</evidence>
<dbReference type="SUPFAM" id="SSF53474">
    <property type="entry name" value="alpha/beta-Hydrolases"/>
    <property type="match status" value="1"/>
</dbReference>
<evidence type="ECO:0000259" key="2">
    <source>
        <dbReference type="Pfam" id="PF07859"/>
    </source>
</evidence>
<dbReference type="Gene3D" id="3.40.50.1820">
    <property type="entry name" value="alpha/beta hydrolase"/>
    <property type="match status" value="1"/>
</dbReference>
<dbReference type="InterPro" id="IPR029058">
    <property type="entry name" value="AB_hydrolase_fold"/>
</dbReference>
<feature type="compositionally biased region" description="Polar residues" evidence="1">
    <location>
        <begin position="257"/>
        <end position="268"/>
    </location>
</feature>
<dbReference type="Pfam" id="PF07859">
    <property type="entry name" value="Abhydrolase_3"/>
    <property type="match status" value="1"/>
</dbReference>
<dbReference type="STRING" id="1415166.NONO_c52740"/>
<feature type="domain" description="Alpha/beta hydrolase fold-3" evidence="2">
    <location>
        <begin position="98"/>
        <end position="194"/>
    </location>
</feature>
<dbReference type="Proteomes" id="UP000019150">
    <property type="component" value="Chromosome"/>
</dbReference>
<dbReference type="PANTHER" id="PTHR23024:SF564">
    <property type="entry name" value="ALPHA_BETA HYDROLASE FOLD-3 DOMAIN-CONTAINING PROTEIN-RELATED"/>
    <property type="match status" value="1"/>
</dbReference>
<dbReference type="PANTHER" id="PTHR23024">
    <property type="entry name" value="ARYLACETAMIDE DEACETYLASE"/>
    <property type="match status" value="1"/>
</dbReference>
<accession>W5TLN1</accession>
<organism evidence="3 4">
    <name type="scientific">Nocardia nova SH22a</name>
    <dbReference type="NCBI Taxonomy" id="1415166"/>
    <lineage>
        <taxon>Bacteria</taxon>
        <taxon>Bacillati</taxon>
        <taxon>Actinomycetota</taxon>
        <taxon>Actinomycetes</taxon>
        <taxon>Mycobacteriales</taxon>
        <taxon>Nocardiaceae</taxon>
        <taxon>Nocardia</taxon>
    </lineage>
</organism>
<gene>
    <name evidence="3" type="ORF">NONO_c52740</name>
</gene>
<keyword evidence="3" id="KW-0378">Hydrolase</keyword>
<name>W5TLN1_9NOCA</name>
<dbReference type="KEGG" id="nno:NONO_c52740"/>
<feature type="region of interest" description="Disordered" evidence="1">
    <location>
        <begin position="192"/>
        <end position="305"/>
    </location>
</feature>
<dbReference type="InterPro" id="IPR013094">
    <property type="entry name" value="AB_hydrolase_3"/>
</dbReference>
<dbReference type="eggNOG" id="COG0657">
    <property type="taxonomic scope" value="Bacteria"/>
</dbReference>
<dbReference type="AlphaFoldDB" id="W5TLN1"/>
<evidence type="ECO:0000256" key="1">
    <source>
        <dbReference type="SAM" id="MobiDB-lite"/>
    </source>
</evidence>
<sequence>MTQNTLSFGPATVRPPYDPELASVLGALRDAVPSVNEETLSFVRQIMQGDLPGQEPVDLTVGGKVQVEELIVATDDGELQIVVLSPAEGEGPWPLIYNIHGGGMVAGSRHLALGDLTMFVAEGSAVMTSIEYRLAPEHPDPIPVTDCYDGLRWCADNATRLRIDPSHIIVNGTSAGGCLAAGITLMARDKGFPTSPTRSSSVLCSTTASKPTVPPCSTMTDSGIATAASSAGQPCSENVAAPKMSPRMLLPREQKTSRGSPEPSSMSDQLRDSATKSSATQAISAEQASASTSTCGVADSTGSTP</sequence>